<feature type="region of interest" description="Disordered" evidence="5">
    <location>
        <begin position="751"/>
        <end position="803"/>
    </location>
</feature>
<comment type="subcellular location">
    <subcellularLocation>
        <location evidence="1">Membrane</location>
        <topology evidence="1">Single-pass membrane protein</topology>
    </subcellularLocation>
</comment>
<evidence type="ECO:0000313" key="10">
    <source>
        <dbReference type="Proteomes" id="UP000799444"/>
    </source>
</evidence>
<feature type="region of interest" description="Disordered" evidence="5">
    <location>
        <begin position="888"/>
        <end position="1107"/>
    </location>
</feature>
<feature type="region of interest" description="Disordered" evidence="5">
    <location>
        <begin position="1185"/>
        <end position="1224"/>
    </location>
</feature>
<sequence>MVIRQNAMAGVLLMLLNVVVEASTQVNYPMSSQFPPVARVGERYSFQLAPTTFHTDSSKLQYSLGGNPSWLSLNGQNRTLWGTPGTDDIGEISFTIIAAGEAGAVANMDSKLLVTDDSAPTATGNISQALSNAGQLSGPGSVTLPPAGSFDIRFPLDMFQKDHKSLSYHATLADHTPLPAWISFDASALHFAGTTPPLTSGPQSFDILLVASDTPTYAASSKLFSLIISDHQLLFRPTQETISVAKEGRVEILDLQAKLFLDNKTVKNDDVTMSATLPSWLSLDEHTFAITGPPPPGLMSQDLVITANDKLGDVAKMSIRLEFESRLFTTEVGQLNVNAGQFFEKQIPRSILANDDMELSVDLKSLGQWLHFDPSTFTISGTIPEDFAPSDVEVSMTANSLNSDSKDAQSFQIHVLGFGTHVYTGPVSSSTATGIASGPDASSSVVTGSHSGSKRVGVIVGSIFGAAVALGLILILIRLLCRRRKKNAKGYISPRSPRSPRKNDISRPILMEEEWSSPPRTFEPDLEKGEGKETLPERTPEYPPQIMLDLTEVETRSVSSSIDESAEKILADFNDSAWGIKDDAGPSHQPTDSMRVPTDMARRESEKSHLIRKHRRKATAIYRDPYRTSSLPINRRLTGLGHGRHTYVPSQSANNSSILRRPLSDCTFSSKATSIPSTVPSALPRPAIARHTTQLTSLDKRNSIRLVPSTSTSLVGRREAGERTYDSVRNRSSARKSLLDRRTIDEKRQSYIKKRASAQSPFFGASSSRISSASYKSPLSPNDTADPMQPGSSPLAARGDIHDRTRSFRDMLPESLRIRKPLQTPSVEAPLFTPGSLRQPRTPRSFTRKTTSGMDRDRAQNGDELPVTGVFRLRSGLNNLTRSKVYEDDELSESAYSTEEEDIEEAERQRETMKPDQYQFTLPPLKLNPRKSRSKTQSKRDSKRSNKRDPTPYSLALEHGGKENYSSSYSLAQPMVLPRSKSKRKSATTAQPPERPKTAVGQRHSSRTKRSLTPARSSTHSRSHSHQYSQARPLSQHSHKSRHSQAAHSRSQSRQVSVKHTRDRSRTQSSAYPYFDSVLPTDSNKHKSQPPATGIRRDTSGSLLPGDLSGNMLDYGVTEDPTIEEIASSSIGLRASNGRVNSPTHSSRLALYHDSSNARDRKRRSRRITTIGPHMKKQKVGLGMSLTGDSLETPMETPSAENRRTRERTPLSLLDNGNGASPERARVVEGKGKKVSVEGGMRKSSAWGSLKGVLTRGREASLGADRETKAFL</sequence>
<feature type="signal peptide" evidence="7">
    <location>
        <begin position="1"/>
        <end position="22"/>
    </location>
</feature>
<dbReference type="Pfam" id="PF05345">
    <property type="entry name" value="He_PIG"/>
    <property type="match status" value="2"/>
</dbReference>
<keyword evidence="10" id="KW-1185">Reference proteome</keyword>
<feature type="compositionally biased region" description="Polar residues" evidence="5">
    <location>
        <begin position="1138"/>
        <end position="1147"/>
    </location>
</feature>
<feature type="transmembrane region" description="Helical" evidence="6">
    <location>
        <begin position="456"/>
        <end position="481"/>
    </location>
</feature>
<dbReference type="EMBL" id="ML996117">
    <property type="protein sequence ID" value="KAF2737336.1"/>
    <property type="molecule type" value="Genomic_DNA"/>
</dbReference>
<feature type="domain" description="Dystroglycan-type cadherin-like" evidence="8">
    <location>
        <begin position="142"/>
        <end position="235"/>
    </location>
</feature>
<accession>A0A9P4R5G8</accession>
<dbReference type="GO" id="GO:0005509">
    <property type="term" value="F:calcium ion binding"/>
    <property type="evidence" value="ECO:0007669"/>
    <property type="project" value="InterPro"/>
</dbReference>
<organism evidence="9 10">
    <name type="scientific">Polyplosphaeria fusca</name>
    <dbReference type="NCBI Taxonomy" id="682080"/>
    <lineage>
        <taxon>Eukaryota</taxon>
        <taxon>Fungi</taxon>
        <taxon>Dikarya</taxon>
        <taxon>Ascomycota</taxon>
        <taxon>Pezizomycotina</taxon>
        <taxon>Dothideomycetes</taxon>
        <taxon>Pleosporomycetidae</taxon>
        <taxon>Pleosporales</taxon>
        <taxon>Tetraplosphaeriaceae</taxon>
        <taxon>Polyplosphaeria</taxon>
    </lineage>
</organism>
<dbReference type="GO" id="GO:0071944">
    <property type="term" value="C:cell periphery"/>
    <property type="evidence" value="ECO:0007669"/>
    <property type="project" value="UniProtKB-ARBA"/>
</dbReference>
<dbReference type="PANTHER" id="PTHR15549:SF26">
    <property type="entry name" value="AXIAL BUDDING PATTERN PROTEIN 2-RELATED"/>
    <property type="match status" value="1"/>
</dbReference>
<feature type="compositionally biased region" description="Polar residues" evidence="5">
    <location>
        <begin position="842"/>
        <end position="853"/>
    </location>
</feature>
<gene>
    <name evidence="9" type="ORF">EJ04DRAFT_593633</name>
</gene>
<evidence type="ECO:0000256" key="5">
    <source>
        <dbReference type="SAM" id="MobiDB-lite"/>
    </source>
</evidence>
<evidence type="ECO:0000256" key="6">
    <source>
        <dbReference type="SAM" id="Phobius"/>
    </source>
</evidence>
<keyword evidence="4 6" id="KW-0472">Membrane</keyword>
<feature type="compositionally biased region" description="Basic and acidic residues" evidence="5">
    <location>
        <begin position="522"/>
        <end position="540"/>
    </location>
</feature>
<protein>
    <recommendedName>
        <fullName evidence="8">Dystroglycan-type cadherin-like domain-containing protein</fullName>
    </recommendedName>
</protein>
<feature type="region of interest" description="Disordered" evidence="5">
    <location>
        <begin position="489"/>
        <end position="542"/>
    </location>
</feature>
<dbReference type="Proteomes" id="UP000799444">
    <property type="component" value="Unassembled WGS sequence"/>
</dbReference>
<evidence type="ECO:0000259" key="8">
    <source>
        <dbReference type="SMART" id="SM00736"/>
    </source>
</evidence>
<feature type="compositionally biased region" description="Acidic residues" evidence="5">
    <location>
        <begin position="888"/>
        <end position="905"/>
    </location>
</feature>
<feature type="compositionally biased region" description="Basic and acidic residues" evidence="5">
    <location>
        <begin position="716"/>
        <end position="729"/>
    </location>
</feature>
<feature type="region of interest" description="Disordered" evidence="5">
    <location>
        <begin position="1135"/>
        <end position="1167"/>
    </location>
</feature>
<dbReference type="PANTHER" id="PTHR15549">
    <property type="entry name" value="PAIRED IMMUNOGLOBULIN-LIKE TYPE 2 RECEPTOR"/>
    <property type="match status" value="1"/>
</dbReference>
<dbReference type="GO" id="GO:0016020">
    <property type="term" value="C:membrane"/>
    <property type="evidence" value="ECO:0007669"/>
    <property type="project" value="UniProtKB-SubCell"/>
</dbReference>
<keyword evidence="7" id="KW-0732">Signal</keyword>
<feature type="region of interest" description="Disordered" evidence="5">
    <location>
        <begin position="709"/>
        <end position="736"/>
    </location>
</feature>
<evidence type="ECO:0000313" key="9">
    <source>
        <dbReference type="EMBL" id="KAF2737336.1"/>
    </source>
</evidence>
<dbReference type="InterPro" id="IPR051694">
    <property type="entry name" value="Immunoregulatory_rcpt-like"/>
</dbReference>
<feature type="compositionally biased region" description="Low complexity" evidence="5">
    <location>
        <begin position="1046"/>
        <end position="1056"/>
    </location>
</feature>
<dbReference type="SMART" id="SM00736">
    <property type="entry name" value="CADG"/>
    <property type="match status" value="3"/>
</dbReference>
<dbReference type="InterPro" id="IPR006644">
    <property type="entry name" value="Cadg"/>
</dbReference>
<name>A0A9P4R5G8_9PLEO</name>
<dbReference type="OrthoDB" id="41532at2759"/>
<dbReference type="InterPro" id="IPR015919">
    <property type="entry name" value="Cadherin-like_sf"/>
</dbReference>
<feature type="compositionally biased region" description="Basic residues" evidence="5">
    <location>
        <begin position="928"/>
        <end position="937"/>
    </location>
</feature>
<proteinExistence type="predicted"/>
<feature type="compositionally biased region" description="Low complexity" evidence="5">
    <location>
        <begin position="1026"/>
        <end position="1036"/>
    </location>
</feature>
<feature type="compositionally biased region" description="Basic and acidic residues" evidence="5">
    <location>
        <begin position="600"/>
        <end position="609"/>
    </location>
</feature>
<evidence type="ECO:0000256" key="1">
    <source>
        <dbReference type="ARBA" id="ARBA00004167"/>
    </source>
</evidence>
<comment type="caution">
    <text evidence="9">The sequence shown here is derived from an EMBL/GenBank/DDBJ whole genome shotgun (WGS) entry which is preliminary data.</text>
</comment>
<feature type="region of interest" description="Disordered" evidence="5">
    <location>
        <begin position="822"/>
        <end position="866"/>
    </location>
</feature>
<evidence type="ECO:0000256" key="7">
    <source>
        <dbReference type="SAM" id="SignalP"/>
    </source>
</evidence>
<feature type="domain" description="Dystroglycan-type cadherin-like" evidence="8">
    <location>
        <begin position="327"/>
        <end position="426"/>
    </location>
</feature>
<feature type="compositionally biased region" description="Basic and acidic residues" evidence="5">
    <location>
        <begin position="938"/>
        <end position="950"/>
    </location>
</feature>
<evidence type="ECO:0000256" key="4">
    <source>
        <dbReference type="ARBA" id="ARBA00023136"/>
    </source>
</evidence>
<keyword evidence="2 6" id="KW-0812">Transmembrane</keyword>
<keyword evidence="3 6" id="KW-1133">Transmembrane helix</keyword>
<feature type="compositionally biased region" description="Low complexity" evidence="5">
    <location>
        <begin position="766"/>
        <end position="777"/>
    </location>
</feature>
<reference evidence="9" key="1">
    <citation type="journal article" date="2020" name="Stud. Mycol.">
        <title>101 Dothideomycetes genomes: a test case for predicting lifestyles and emergence of pathogens.</title>
        <authorList>
            <person name="Haridas S."/>
            <person name="Albert R."/>
            <person name="Binder M."/>
            <person name="Bloem J."/>
            <person name="Labutti K."/>
            <person name="Salamov A."/>
            <person name="Andreopoulos B."/>
            <person name="Baker S."/>
            <person name="Barry K."/>
            <person name="Bills G."/>
            <person name="Bluhm B."/>
            <person name="Cannon C."/>
            <person name="Castanera R."/>
            <person name="Culley D."/>
            <person name="Daum C."/>
            <person name="Ezra D."/>
            <person name="Gonzalez J."/>
            <person name="Henrissat B."/>
            <person name="Kuo A."/>
            <person name="Liang C."/>
            <person name="Lipzen A."/>
            <person name="Lutzoni F."/>
            <person name="Magnuson J."/>
            <person name="Mondo S."/>
            <person name="Nolan M."/>
            <person name="Ohm R."/>
            <person name="Pangilinan J."/>
            <person name="Park H.-J."/>
            <person name="Ramirez L."/>
            <person name="Alfaro M."/>
            <person name="Sun H."/>
            <person name="Tritt A."/>
            <person name="Yoshinaga Y."/>
            <person name="Zwiers L.-H."/>
            <person name="Turgeon B."/>
            <person name="Goodwin S."/>
            <person name="Spatafora J."/>
            <person name="Crous P."/>
            <person name="Grigoriev I."/>
        </authorList>
    </citation>
    <scope>NUCLEOTIDE SEQUENCE</scope>
    <source>
        <strain evidence="9">CBS 125425</strain>
    </source>
</reference>
<feature type="region of interest" description="Disordered" evidence="5">
    <location>
        <begin position="581"/>
        <end position="612"/>
    </location>
</feature>
<evidence type="ECO:0000256" key="2">
    <source>
        <dbReference type="ARBA" id="ARBA00022692"/>
    </source>
</evidence>
<evidence type="ECO:0000256" key="3">
    <source>
        <dbReference type="ARBA" id="ARBA00022989"/>
    </source>
</evidence>
<feature type="chain" id="PRO_5040383784" description="Dystroglycan-type cadherin-like domain-containing protein" evidence="7">
    <location>
        <begin position="23"/>
        <end position="1272"/>
    </location>
</feature>
<dbReference type="InterPro" id="IPR013783">
    <property type="entry name" value="Ig-like_fold"/>
</dbReference>
<dbReference type="Gene3D" id="2.60.40.10">
    <property type="entry name" value="Immunoglobulins"/>
    <property type="match status" value="4"/>
</dbReference>
<feature type="domain" description="Dystroglycan-type cadherin-like" evidence="8">
    <location>
        <begin position="25"/>
        <end position="121"/>
    </location>
</feature>
<dbReference type="AlphaFoldDB" id="A0A9P4R5G8"/>
<dbReference type="SUPFAM" id="SSF49313">
    <property type="entry name" value="Cadherin-like"/>
    <property type="match status" value="4"/>
</dbReference>